<dbReference type="CDD" id="cd00875">
    <property type="entry name" value="RNA_Cyclase_Class_I"/>
    <property type="match status" value="1"/>
</dbReference>
<organism evidence="7 8">
    <name type="scientific">Dermatophagoides farinae</name>
    <name type="common">American house dust mite</name>
    <dbReference type="NCBI Taxonomy" id="6954"/>
    <lineage>
        <taxon>Eukaryota</taxon>
        <taxon>Metazoa</taxon>
        <taxon>Ecdysozoa</taxon>
        <taxon>Arthropoda</taxon>
        <taxon>Chelicerata</taxon>
        <taxon>Arachnida</taxon>
        <taxon>Acari</taxon>
        <taxon>Acariformes</taxon>
        <taxon>Sarcoptiformes</taxon>
        <taxon>Astigmata</taxon>
        <taxon>Psoroptidia</taxon>
        <taxon>Analgoidea</taxon>
        <taxon>Pyroglyphidae</taxon>
        <taxon>Dermatophagoidinae</taxon>
        <taxon>Dermatophagoides</taxon>
    </lineage>
</organism>
<dbReference type="GO" id="GO:0005730">
    <property type="term" value="C:nucleolus"/>
    <property type="evidence" value="ECO:0007669"/>
    <property type="project" value="UniProtKB-SubCell"/>
</dbReference>
<dbReference type="InterPro" id="IPR020719">
    <property type="entry name" value="RNA3'_term_phos_cycl-like_CS"/>
</dbReference>
<protein>
    <submittedName>
        <fullName evidence="7">rRNA-processing endoribonuclease</fullName>
    </submittedName>
</protein>
<dbReference type="InterPro" id="IPR023797">
    <property type="entry name" value="RNA3'_phos_cyclase_dom"/>
</dbReference>
<dbReference type="PANTHER" id="PTHR11096:SF1">
    <property type="entry name" value="RNA 3'-TERMINAL PHOSPHATE CYCLASE-LIKE PROTEIN"/>
    <property type="match status" value="1"/>
</dbReference>
<evidence type="ECO:0000256" key="2">
    <source>
        <dbReference type="ARBA" id="ARBA00007089"/>
    </source>
</evidence>
<evidence type="ECO:0000313" key="7">
    <source>
        <dbReference type="EMBL" id="KAH9527465.1"/>
    </source>
</evidence>
<keyword evidence="8" id="KW-1185">Reference proteome</keyword>
<comment type="caution">
    <text evidence="7">The sequence shown here is derived from an EMBL/GenBank/DDBJ whole genome shotgun (WGS) entry which is preliminary data.</text>
</comment>
<dbReference type="Gene3D" id="3.30.360.20">
    <property type="entry name" value="RNA 3'-terminal phosphate cyclase, insert domain"/>
    <property type="match status" value="1"/>
</dbReference>
<dbReference type="AlphaFoldDB" id="A0A922IAK2"/>
<dbReference type="InterPro" id="IPR013791">
    <property type="entry name" value="RNA3'-term_phos_cycl_insert"/>
</dbReference>
<dbReference type="Pfam" id="PF01137">
    <property type="entry name" value="RTC"/>
    <property type="match status" value="1"/>
</dbReference>
<comment type="subcellular location">
    <subcellularLocation>
        <location evidence="1">Nucleus</location>
        <location evidence="1">Nucleolus</location>
    </subcellularLocation>
</comment>
<dbReference type="Proteomes" id="UP000790347">
    <property type="component" value="Unassembled WGS sequence"/>
</dbReference>
<sequence>MDFIEFQGSNCLRQRIILATLTRRKIIIDQIRDRNSSSYGVQKYEISLLKLLEKITNGSSILVDKNGTRITYKPGILYGGSVEHWCSLERSIGYYLEVLIPLAPYCKTPIEARLHGITNDTIDPSVDALRHSSIPLLRQFFGVFDEEQLELKIISRGLKPGGGGIVSFKCPVRKVLKPVQLLMPGKVKRIRGIAFATRVSPQIANRMVDTAKGMLLKFITDIYIYTDHLKGKNSGKSPGFGLSLVAETTEGVFYVGESMSKPAESNSGVSIPEDVAKLAVSNLFNDIYRGGTINTINQGMAAIFMSFTDRDLSKVIFGPLSPYTIQLLRHLQTFTSLTFKLESESLNRNDEDNQNETNIMMKIGSKKIIAACIGIGFMNINKTVK</sequence>
<dbReference type="FunFam" id="3.30.360.20:FF:000001">
    <property type="entry name" value="RNA terminal phosphate cyclase-like 1"/>
    <property type="match status" value="1"/>
</dbReference>
<reference evidence="7" key="2">
    <citation type="journal article" date="2022" name="Res Sq">
        <title>Comparative Genomics Reveals Insights into the Divergent Evolution of Astigmatic Mites and Household Pest Adaptations.</title>
        <authorList>
            <person name="Xiong Q."/>
            <person name="Wan A.T.-Y."/>
            <person name="Liu X.-Y."/>
            <person name="Fung C.S.-H."/>
            <person name="Xiao X."/>
            <person name="Malainual N."/>
            <person name="Hou J."/>
            <person name="Wang L."/>
            <person name="Wang M."/>
            <person name="Yang K."/>
            <person name="Cui Y."/>
            <person name="Leung E."/>
            <person name="Nong W."/>
            <person name="Shin S.-K."/>
            <person name="Au S."/>
            <person name="Jeong K.Y."/>
            <person name="Chew F.T."/>
            <person name="Hui J."/>
            <person name="Leung T.F."/>
            <person name="Tungtrongchitr A."/>
            <person name="Zhong N."/>
            <person name="Liu Z."/>
            <person name="Tsui S."/>
        </authorList>
    </citation>
    <scope>NUCLEOTIDE SEQUENCE</scope>
    <source>
        <strain evidence="7">Derf</strain>
        <tissue evidence="7">Whole organism</tissue>
    </source>
</reference>
<dbReference type="NCBIfam" id="TIGR03400">
    <property type="entry name" value="18S_RNA_Rcl1p"/>
    <property type="match status" value="1"/>
</dbReference>
<dbReference type="InterPro" id="IPR000228">
    <property type="entry name" value="RNA3'_term_phos_cyc"/>
</dbReference>
<dbReference type="GO" id="GO:0004521">
    <property type="term" value="F:RNA endonuclease activity"/>
    <property type="evidence" value="ECO:0007669"/>
    <property type="project" value="TreeGrafter"/>
</dbReference>
<feature type="domain" description="RNA 3'-terminal phosphate cyclase insert" evidence="6">
    <location>
        <begin position="184"/>
        <end position="287"/>
    </location>
</feature>
<dbReference type="SUPFAM" id="SSF55205">
    <property type="entry name" value="EPT/RTPC-like"/>
    <property type="match status" value="1"/>
</dbReference>
<dbReference type="EMBL" id="ASGP02000001">
    <property type="protein sequence ID" value="KAH9527465.1"/>
    <property type="molecule type" value="Genomic_DNA"/>
</dbReference>
<comment type="similarity">
    <text evidence="2">Belongs to the RNA 3'-terminal cyclase family. Type 2 subfamily.</text>
</comment>
<dbReference type="InterPro" id="IPR013792">
    <property type="entry name" value="RNA3'P_cycl/enolpyr_Trfase_a/b"/>
</dbReference>
<dbReference type="InterPro" id="IPR016443">
    <property type="entry name" value="RNA3'_term_phos_cyc_type_2"/>
</dbReference>
<feature type="domain" description="RNA 3'-terminal phosphate cyclase" evidence="5">
    <location>
        <begin position="5"/>
        <end position="340"/>
    </location>
</feature>
<dbReference type="Pfam" id="PF05189">
    <property type="entry name" value="RTC_insert"/>
    <property type="match status" value="1"/>
</dbReference>
<evidence type="ECO:0000256" key="3">
    <source>
        <dbReference type="ARBA" id="ARBA00022517"/>
    </source>
</evidence>
<keyword evidence="3" id="KW-0690">Ribosome biogenesis</keyword>
<evidence type="ECO:0000256" key="1">
    <source>
        <dbReference type="ARBA" id="ARBA00004604"/>
    </source>
</evidence>
<dbReference type="PANTHER" id="PTHR11096">
    <property type="entry name" value="RNA 3' TERMINAL PHOSPHATE CYCLASE"/>
    <property type="match status" value="1"/>
</dbReference>
<evidence type="ECO:0000259" key="6">
    <source>
        <dbReference type="Pfam" id="PF05189"/>
    </source>
</evidence>
<dbReference type="Gene3D" id="3.65.10.20">
    <property type="entry name" value="RNA 3'-terminal phosphate cyclase domain"/>
    <property type="match status" value="1"/>
</dbReference>
<evidence type="ECO:0000259" key="5">
    <source>
        <dbReference type="Pfam" id="PF01137"/>
    </source>
</evidence>
<gene>
    <name evidence="7" type="primary">RCL1</name>
    <name evidence="7" type="ORF">DERF_001477</name>
</gene>
<dbReference type="InterPro" id="IPR037136">
    <property type="entry name" value="RNA3'_phos_cyclase_dom_sf"/>
</dbReference>
<keyword evidence="4" id="KW-0539">Nucleus</keyword>
<name>A0A922IAK2_DERFA</name>
<dbReference type="InterPro" id="IPR036553">
    <property type="entry name" value="RPTC_insert"/>
</dbReference>
<dbReference type="PROSITE" id="PS01287">
    <property type="entry name" value="RTC"/>
    <property type="match status" value="1"/>
</dbReference>
<dbReference type="GO" id="GO:0000479">
    <property type="term" value="P:endonucleolytic cleavage of tricistronic rRNA transcript (SSU-rRNA, 5.8S rRNA, LSU-rRNA)"/>
    <property type="evidence" value="ECO:0007669"/>
    <property type="project" value="TreeGrafter"/>
</dbReference>
<evidence type="ECO:0000313" key="8">
    <source>
        <dbReference type="Proteomes" id="UP000790347"/>
    </source>
</evidence>
<accession>A0A922IAK2</accession>
<evidence type="ECO:0000256" key="4">
    <source>
        <dbReference type="ARBA" id="ARBA00023242"/>
    </source>
</evidence>
<reference evidence="7" key="1">
    <citation type="submission" date="2013-05" db="EMBL/GenBank/DDBJ databases">
        <authorList>
            <person name="Yim A.K.Y."/>
            <person name="Chan T.F."/>
            <person name="Ji K.M."/>
            <person name="Liu X.Y."/>
            <person name="Zhou J.W."/>
            <person name="Li R.Q."/>
            <person name="Yang K.Y."/>
            <person name="Li J."/>
            <person name="Li M."/>
            <person name="Law P.T.W."/>
            <person name="Wu Y.L."/>
            <person name="Cai Z.L."/>
            <person name="Qin H."/>
            <person name="Bao Y."/>
            <person name="Leung R.K.K."/>
            <person name="Ng P.K.S."/>
            <person name="Zou J."/>
            <person name="Zhong X.J."/>
            <person name="Ran P.X."/>
            <person name="Zhong N.S."/>
            <person name="Liu Z.G."/>
            <person name="Tsui S.K.W."/>
        </authorList>
    </citation>
    <scope>NUCLEOTIDE SEQUENCE</scope>
    <source>
        <strain evidence="7">Derf</strain>
        <tissue evidence="7">Whole organism</tissue>
    </source>
</reference>
<proteinExistence type="inferred from homology"/>